<dbReference type="InterPro" id="IPR000771">
    <property type="entry name" value="FBA_II"/>
</dbReference>
<accession>A0A2P2I6E9</accession>
<dbReference type="InterPro" id="IPR050246">
    <property type="entry name" value="Class_II_FBP_aldolase"/>
</dbReference>
<dbReference type="EMBL" id="IACT01004278">
    <property type="protein sequence ID" value="LAC23476.1"/>
    <property type="molecule type" value="mRNA"/>
</dbReference>
<organism evidence="1">
    <name type="scientific">Hirondellea gigas</name>
    <dbReference type="NCBI Taxonomy" id="1518452"/>
    <lineage>
        <taxon>Eukaryota</taxon>
        <taxon>Metazoa</taxon>
        <taxon>Ecdysozoa</taxon>
        <taxon>Arthropoda</taxon>
        <taxon>Crustacea</taxon>
        <taxon>Multicrustacea</taxon>
        <taxon>Malacostraca</taxon>
        <taxon>Eumalacostraca</taxon>
        <taxon>Peracarida</taxon>
        <taxon>Amphipoda</taxon>
        <taxon>Amphilochidea</taxon>
        <taxon>Lysianassida</taxon>
        <taxon>Lysianassidira</taxon>
        <taxon>Lysianassoidea</taxon>
        <taxon>Lysianassidae</taxon>
        <taxon>Hirondellea</taxon>
    </lineage>
</organism>
<dbReference type="Gene3D" id="3.20.20.70">
    <property type="entry name" value="Aldolase class I"/>
    <property type="match status" value="1"/>
</dbReference>
<dbReference type="EMBL" id="IACF01004002">
    <property type="protein sequence ID" value="LAB69601.1"/>
    <property type="molecule type" value="mRNA"/>
</dbReference>
<dbReference type="InterPro" id="IPR013785">
    <property type="entry name" value="Aldolase_TIM"/>
</dbReference>
<sequence length="232" mass="24591">MGGWNTVVGMVNGLMKDLSITVPVALHVDHGGAVDICKDAIYAGFTSIMYDGSHDSIDKNVINTKIIVDYATPLNISVEAEVGIVGGTEDGVTGGVNYASLKECKMIAATGIDFLAASLGSVHGDYAGEPNLGYDEMVEYSSKTGLPLVLHGGSGIPDDMIKKAIASGQAKINVNTEVQKAFSKGIRQYIEEGKDQITTGYDPRKVIGTYAYKNMKKTITEKLTLFGSTNKA</sequence>
<dbReference type="PANTHER" id="PTHR30304">
    <property type="entry name" value="D-TAGATOSE-1,6-BISPHOSPHATE ALDOLASE"/>
    <property type="match status" value="1"/>
</dbReference>
<dbReference type="SUPFAM" id="SSF51569">
    <property type="entry name" value="Aldolase"/>
    <property type="match status" value="1"/>
</dbReference>
<dbReference type="PANTHER" id="PTHR30304:SF0">
    <property type="entry name" value="D-TAGATOSE-1,6-BISPHOSPHATE ALDOLASE SUBUNIT GATY-RELATED"/>
    <property type="match status" value="1"/>
</dbReference>
<dbReference type="AlphaFoldDB" id="A0A2P2I6E9"/>
<evidence type="ECO:0000313" key="1">
    <source>
        <dbReference type="EMBL" id="LAB69601.1"/>
    </source>
</evidence>
<dbReference type="GO" id="GO:0005975">
    <property type="term" value="P:carbohydrate metabolic process"/>
    <property type="evidence" value="ECO:0007669"/>
    <property type="project" value="InterPro"/>
</dbReference>
<proteinExistence type="evidence at transcript level"/>
<dbReference type="NCBIfam" id="TIGR00167">
    <property type="entry name" value="cbbA"/>
    <property type="match status" value="1"/>
</dbReference>
<reference evidence="1" key="2">
    <citation type="journal article" date="2018" name="Biosci. Biotechnol. Biochem.">
        <title>Polysaccharide hydrolase of the hadal zone amphipods Hirondellea gigas.</title>
        <authorList>
            <person name="Kobayashi H."/>
            <person name="Nagahama T."/>
            <person name="Arai W."/>
            <person name="Sasagawa Y."/>
            <person name="Umeda M."/>
            <person name="Hayashi T."/>
            <person name="Nikaido I."/>
            <person name="Watanabe H."/>
            <person name="Oguri K."/>
            <person name="Kitazato H."/>
            <person name="Fujioka K."/>
            <person name="Kido Y."/>
            <person name="Takami H."/>
        </authorList>
    </citation>
    <scope>NUCLEOTIDE SEQUENCE</scope>
    <source>
        <tissue evidence="1">Whole body</tissue>
    </source>
</reference>
<dbReference type="GO" id="GO:0008270">
    <property type="term" value="F:zinc ion binding"/>
    <property type="evidence" value="ECO:0007669"/>
    <property type="project" value="InterPro"/>
</dbReference>
<dbReference type="PIRSF" id="PIRSF001359">
    <property type="entry name" value="F_bP_aldolase_II"/>
    <property type="match status" value="1"/>
</dbReference>
<dbReference type="GO" id="GO:0016832">
    <property type="term" value="F:aldehyde-lyase activity"/>
    <property type="evidence" value="ECO:0007669"/>
    <property type="project" value="InterPro"/>
</dbReference>
<dbReference type="Pfam" id="PF01116">
    <property type="entry name" value="F_bP_aldolase"/>
    <property type="match status" value="1"/>
</dbReference>
<reference evidence="2" key="1">
    <citation type="submission" date="2017-11" db="EMBL/GenBank/DDBJ databases">
        <title>The sensing device of the deep-sea amphipod.</title>
        <authorList>
            <person name="Kobayashi H."/>
            <person name="Nagahama T."/>
            <person name="Arai W."/>
            <person name="Sasagawa Y."/>
            <person name="Umeda M."/>
            <person name="Hayashi T."/>
            <person name="Nikaido I."/>
            <person name="Watanabe H."/>
            <person name="Oguri K."/>
            <person name="Kitazato H."/>
            <person name="Fujioka K."/>
            <person name="Kido Y."/>
            <person name="Takami H."/>
        </authorList>
    </citation>
    <scope>NUCLEOTIDE SEQUENCE</scope>
    <source>
        <tissue evidence="2">Whole body</tissue>
    </source>
</reference>
<evidence type="ECO:0000313" key="2">
    <source>
        <dbReference type="EMBL" id="LAC23476.1"/>
    </source>
</evidence>
<protein>
    <submittedName>
        <fullName evidence="1">6-phospho-5-dehydro-2-deoxy-D-gluconate aldolase</fullName>
    </submittedName>
</protein>
<name>A0A2P2I6E9_9CRUS</name>
<dbReference type="PROSITE" id="PS00806">
    <property type="entry name" value="ALDOLASE_CLASS_II_2"/>
    <property type="match status" value="1"/>
</dbReference>